<name>A0A7W9STN9_ARMRO</name>
<dbReference type="SUPFAM" id="SSF52949">
    <property type="entry name" value="Macro domain-like"/>
    <property type="match status" value="1"/>
</dbReference>
<dbReference type="InterPro" id="IPR002589">
    <property type="entry name" value="Macro_dom"/>
</dbReference>
<reference evidence="2 3" key="1">
    <citation type="submission" date="2020-08" db="EMBL/GenBank/DDBJ databases">
        <title>Genomic Encyclopedia of Type Strains, Phase IV (KMG-IV): sequencing the most valuable type-strain genomes for metagenomic binning, comparative biology and taxonomic classification.</title>
        <authorList>
            <person name="Goeker M."/>
        </authorList>
    </citation>
    <scope>NUCLEOTIDE SEQUENCE [LARGE SCALE GENOMIC DNA]</scope>
    <source>
        <strain evidence="2 3">DSM 23562</strain>
    </source>
</reference>
<dbReference type="RefSeq" id="WP_184199410.1">
    <property type="nucleotide sequence ID" value="NZ_JACHGW010000003.1"/>
</dbReference>
<evidence type="ECO:0000313" key="2">
    <source>
        <dbReference type="EMBL" id="MBB6051764.1"/>
    </source>
</evidence>
<dbReference type="AlphaFoldDB" id="A0A7W9STN9"/>
<dbReference type="Proteomes" id="UP000520814">
    <property type="component" value="Unassembled WGS sequence"/>
</dbReference>
<dbReference type="Pfam" id="PF01661">
    <property type="entry name" value="Macro"/>
    <property type="match status" value="1"/>
</dbReference>
<evidence type="ECO:0000313" key="3">
    <source>
        <dbReference type="Proteomes" id="UP000520814"/>
    </source>
</evidence>
<accession>A0A7W9STN9</accession>
<dbReference type="PROSITE" id="PS51154">
    <property type="entry name" value="MACRO"/>
    <property type="match status" value="1"/>
</dbReference>
<dbReference type="Gene3D" id="3.40.220.10">
    <property type="entry name" value="Leucine Aminopeptidase, subunit E, domain 1"/>
    <property type="match status" value="1"/>
</dbReference>
<dbReference type="PANTHER" id="PTHR11106">
    <property type="entry name" value="GANGLIOSIDE INDUCED DIFFERENTIATION ASSOCIATED PROTEIN 2-RELATED"/>
    <property type="match status" value="1"/>
</dbReference>
<evidence type="ECO:0000259" key="1">
    <source>
        <dbReference type="PROSITE" id="PS51154"/>
    </source>
</evidence>
<keyword evidence="3" id="KW-1185">Reference proteome</keyword>
<dbReference type="EMBL" id="JACHGW010000003">
    <property type="protein sequence ID" value="MBB6051764.1"/>
    <property type="molecule type" value="Genomic_DNA"/>
</dbReference>
<dbReference type="InterPro" id="IPR043472">
    <property type="entry name" value="Macro_dom-like"/>
</dbReference>
<comment type="caution">
    <text evidence="2">The sequence shown here is derived from an EMBL/GenBank/DDBJ whole genome shotgun (WGS) entry which is preliminary data.</text>
</comment>
<organism evidence="2 3">
    <name type="scientific">Armatimonas rosea</name>
    <dbReference type="NCBI Taxonomy" id="685828"/>
    <lineage>
        <taxon>Bacteria</taxon>
        <taxon>Bacillati</taxon>
        <taxon>Armatimonadota</taxon>
        <taxon>Armatimonadia</taxon>
        <taxon>Armatimonadales</taxon>
        <taxon>Armatimonadaceae</taxon>
        <taxon>Armatimonas</taxon>
    </lineage>
</organism>
<dbReference type="SMART" id="SM00506">
    <property type="entry name" value="A1pp"/>
    <property type="match status" value="1"/>
</dbReference>
<gene>
    <name evidence="2" type="ORF">HNQ39_003574</name>
</gene>
<sequence>MTTATQLGKTRFELIEGDIAEQTTEAVVTAAHWDLGGGQGTDGAIHFKAGPELLALCRTIGACPIGGAVLTPGFRLKAPWVVHAVGPVYETGDEIECDLLGSAYRESLRLAADSGLTTLSFPSIGTGAFNWPLRAAAPLALAAIRDFLLHEEHTFTLVRLVLYPDEQPQALGIYADALERLA</sequence>
<dbReference type="PANTHER" id="PTHR11106:SF27">
    <property type="entry name" value="MACRO DOMAIN-CONTAINING PROTEIN"/>
    <property type="match status" value="1"/>
</dbReference>
<protein>
    <submittedName>
        <fullName evidence="2">O-acetyl-ADP-ribose deacetylase (Regulator of RNase III)</fullName>
    </submittedName>
</protein>
<feature type="domain" description="Macro" evidence="1">
    <location>
        <begin position="1"/>
        <end position="182"/>
    </location>
</feature>
<proteinExistence type="predicted"/>